<feature type="domain" description="Methyltransferase FkbM" evidence="1">
    <location>
        <begin position="47"/>
        <end position="203"/>
    </location>
</feature>
<gene>
    <name evidence="2" type="ORF">EMA8858_02876</name>
</gene>
<reference evidence="2" key="1">
    <citation type="submission" date="2021-12" db="EMBL/GenBank/DDBJ databases">
        <authorList>
            <person name="Rodrigo-Torres L."/>
            <person name="Arahal R. D."/>
            <person name="Lucena T."/>
        </authorList>
    </citation>
    <scope>NUCLEOTIDE SEQUENCE</scope>
    <source>
        <strain evidence="2">CECT 8858</strain>
    </source>
</reference>
<keyword evidence="3" id="KW-1185">Reference proteome</keyword>
<dbReference type="PANTHER" id="PTHR36973">
    <property type="entry name" value="SLL1456 PROTEIN-RELATED"/>
    <property type="match status" value="1"/>
</dbReference>
<dbReference type="Proteomes" id="UP000837932">
    <property type="component" value="Unassembled WGS sequence"/>
</dbReference>
<dbReference type="Gene3D" id="3.40.50.150">
    <property type="entry name" value="Vaccinia Virus protein VP39"/>
    <property type="match status" value="1"/>
</dbReference>
<dbReference type="NCBIfam" id="TIGR01444">
    <property type="entry name" value="fkbM_fam"/>
    <property type="match status" value="1"/>
</dbReference>
<comment type="caution">
    <text evidence="2">The sequence shown here is derived from an EMBL/GenBank/DDBJ whole genome shotgun (WGS) entry which is preliminary data.</text>
</comment>
<proteinExistence type="predicted"/>
<dbReference type="EMBL" id="CAKLPY010000002">
    <property type="protein sequence ID" value="CAH0996741.1"/>
    <property type="molecule type" value="Genomic_DNA"/>
</dbReference>
<organism evidence="2 3">
    <name type="scientific">Emticicia aquatica</name>
    <dbReference type="NCBI Taxonomy" id="1681835"/>
    <lineage>
        <taxon>Bacteria</taxon>
        <taxon>Pseudomonadati</taxon>
        <taxon>Bacteroidota</taxon>
        <taxon>Cytophagia</taxon>
        <taxon>Cytophagales</taxon>
        <taxon>Leadbetterellaceae</taxon>
        <taxon>Emticicia</taxon>
    </lineage>
</organism>
<evidence type="ECO:0000313" key="2">
    <source>
        <dbReference type="EMBL" id="CAH0996741.1"/>
    </source>
</evidence>
<name>A0ABN8EYK8_9BACT</name>
<dbReference type="PANTHER" id="PTHR36973:SF4">
    <property type="entry name" value="NODULATION PROTEIN"/>
    <property type="match status" value="1"/>
</dbReference>
<dbReference type="SUPFAM" id="SSF53335">
    <property type="entry name" value="S-adenosyl-L-methionine-dependent methyltransferases"/>
    <property type="match status" value="1"/>
</dbReference>
<dbReference type="InterPro" id="IPR053188">
    <property type="entry name" value="FkbM_Methyltransferase"/>
</dbReference>
<dbReference type="InterPro" id="IPR006342">
    <property type="entry name" value="FkbM_mtfrase"/>
</dbReference>
<accession>A0ABN8EYK8</accession>
<evidence type="ECO:0000259" key="1">
    <source>
        <dbReference type="Pfam" id="PF05050"/>
    </source>
</evidence>
<sequence length="239" mass="28117">MKNRIGYLIKRFFSKFKLIFWKGEYYTTDMALKRFGKRGTQINTIIDIGASNGMWSKMCMLFYPNAKYFLVEAQDIHEQHLKNFKSKNNNIEYVISAAGDKQGNIYFNNDREFGGQASENPYEKGTSVPMNTIDYWVREYNLKPPFLIKLDTHGFEVPILEGATETMTQTNLLIIETYNFNISDKALTFYEMCSYMQKKGFRVIEIVDLLLRPKDKALWQMDTFFIPDTDKIFKNNSYE</sequence>
<dbReference type="Pfam" id="PF05050">
    <property type="entry name" value="Methyltransf_21"/>
    <property type="match status" value="1"/>
</dbReference>
<evidence type="ECO:0000313" key="3">
    <source>
        <dbReference type="Proteomes" id="UP000837932"/>
    </source>
</evidence>
<dbReference type="InterPro" id="IPR029063">
    <property type="entry name" value="SAM-dependent_MTases_sf"/>
</dbReference>
<protein>
    <recommendedName>
        <fullName evidence="1">Methyltransferase FkbM domain-containing protein</fullName>
    </recommendedName>
</protein>